<proteinExistence type="predicted"/>
<evidence type="ECO:0000313" key="3">
    <source>
        <dbReference type="EMBL" id="MED6159038.1"/>
    </source>
</evidence>
<evidence type="ECO:0000313" key="4">
    <source>
        <dbReference type="Proteomes" id="UP001341840"/>
    </source>
</evidence>
<comment type="caution">
    <text evidence="3">The sequence shown here is derived from an EMBL/GenBank/DDBJ whole genome shotgun (WGS) entry which is preliminary data.</text>
</comment>
<evidence type="ECO:0000256" key="2">
    <source>
        <dbReference type="SAM" id="Phobius"/>
    </source>
</evidence>
<accession>A0ABU6UG13</accession>
<feature type="region of interest" description="Disordered" evidence="1">
    <location>
        <begin position="88"/>
        <end position="132"/>
    </location>
</feature>
<reference evidence="3 4" key="1">
    <citation type="journal article" date="2023" name="Plants (Basel)">
        <title>Bridging the Gap: Combining Genomics and Transcriptomics Approaches to Understand Stylosanthes scabra, an Orphan Legume from the Brazilian Caatinga.</title>
        <authorList>
            <person name="Ferreira-Neto J.R.C."/>
            <person name="da Silva M.D."/>
            <person name="Binneck E."/>
            <person name="de Melo N.F."/>
            <person name="da Silva R.H."/>
            <person name="de Melo A.L.T.M."/>
            <person name="Pandolfi V."/>
            <person name="Bustamante F.O."/>
            <person name="Brasileiro-Vidal A.C."/>
            <person name="Benko-Iseppon A.M."/>
        </authorList>
    </citation>
    <scope>NUCLEOTIDE SEQUENCE [LARGE SCALE GENOMIC DNA]</scope>
    <source>
        <tissue evidence="3">Leaves</tissue>
    </source>
</reference>
<sequence>MKKKEKRKRHKSATTTRRERWRQKRKVDTVYDDDAKTRHLNRLVTAARVALGAAWVVVVTHSSILILGFPELNNDRSKIDEAWRREATTRVGTDRDEEEEKEEKAVATAQVTVAEERRRKRKRGGGMMATTVGKKKGARLEFPHVLPLAL</sequence>
<dbReference type="Proteomes" id="UP001341840">
    <property type="component" value="Unassembled WGS sequence"/>
</dbReference>
<protein>
    <recommendedName>
        <fullName evidence="5">Transmembrane protein</fullName>
    </recommendedName>
</protein>
<feature type="compositionally biased region" description="Basic residues" evidence="1">
    <location>
        <begin position="1"/>
        <end position="12"/>
    </location>
</feature>
<evidence type="ECO:0000256" key="1">
    <source>
        <dbReference type="SAM" id="MobiDB-lite"/>
    </source>
</evidence>
<dbReference type="EMBL" id="JASCZI010121029">
    <property type="protein sequence ID" value="MED6159038.1"/>
    <property type="molecule type" value="Genomic_DNA"/>
</dbReference>
<keyword evidence="2" id="KW-0472">Membrane</keyword>
<organism evidence="3 4">
    <name type="scientific">Stylosanthes scabra</name>
    <dbReference type="NCBI Taxonomy" id="79078"/>
    <lineage>
        <taxon>Eukaryota</taxon>
        <taxon>Viridiplantae</taxon>
        <taxon>Streptophyta</taxon>
        <taxon>Embryophyta</taxon>
        <taxon>Tracheophyta</taxon>
        <taxon>Spermatophyta</taxon>
        <taxon>Magnoliopsida</taxon>
        <taxon>eudicotyledons</taxon>
        <taxon>Gunneridae</taxon>
        <taxon>Pentapetalae</taxon>
        <taxon>rosids</taxon>
        <taxon>fabids</taxon>
        <taxon>Fabales</taxon>
        <taxon>Fabaceae</taxon>
        <taxon>Papilionoideae</taxon>
        <taxon>50 kb inversion clade</taxon>
        <taxon>dalbergioids sensu lato</taxon>
        <taxon>Dalbergieae</taxon>
        <taxon>Pterocarpus clade</taxon>
        <taxon>Stylosanthes</taxon>
    </lineage>
</organism>
<name>A0ABU6UG13_9FABA</name>
<keyword evidence="2" id="KW-1133">Transmembrane helix</keyword>
<keyword evidence="2" id="KW-0812">Transmembrane</keyword>
<keyword evidence="4" id="KW-1185">Reference proteome</keyword>
<evidence type="ECO:0008006" key="5">
    <source>
        <dbReference type="Google" id="ProtNLM"/>
    </source>
</evidence>
<feature type="transmembrane region" description="Helical" evidence="2">
    <location>
        <begin position="46"/>
        <end position="69"/>
    </location>
</feature>
<gene>
    <name evidence="3" type="ORF">PIB30_038628</name>
</gene>
<feature type="region of interest" description="Disordered" evidence="1">
    <location>
        <begin position="1"/>
        <end position="25"/>
    </location>
</feature>